<dbReference type="OrthoDB" id="6112637at2759"/>
<accession>A0A8S3SRQ1</accession>
<dbReference type="AlphaFoldDB" id="A0A8S3SRQ1"/>
<proteinExistence type="predicted"/>
<name>A0A8S3SRQ1_MYTED</name>
<organism evidence="2 3">
    <name type="scientific">Mytilus edulis</name>
    <name type="common">Blue mussel</name>
    <dbReference type="NCBI Taxonomy" id="6550"/>
    <lineage>
        <taxon>Eukaryota</taxon>
        <taxon>Metazoa</taxon>
        <taxon>Spiralia</taxon>
        <taxon>Lophotrochozoa</taxon>
        <taxon>Mollusca</taxon>
        <taxon>Bivalvia</taxon>
        <taxon>Autobranchia</taxon>
        <taxon>Pteriomorphia</taxon>
        <taxon>Mytilida</taxon>
        <taxon>Mytiloidea</taxon>
        <taxon>Mytilidae</taxon>
        <taxon>Mytilinae</taxon>
        <taxon>Mytilus</taxon>
    </lineage>
</organism>
<sequence>MSRSASIASTESYASAIDSNELIPIANNTVVILDEKQDPMIKSESDGKKSNVLKDHKCCLLIATVVLIVFLCIFFIIIYSNRSEPTREYSSVSGNCAYCSKANKTDEKDFSSKEVKNTELQVTLWGPMMTFIIQTHRPVSLVLSKYDKETPLMICRNNRTSYELFCDSRTKHNCPYVPVTKSVTIRNETETKDEQIIVDIVTKCIDKKFGIKWDM</sequence>
<keyword evidence="1" id="KW-1133">Transmembrane helix</keyword>
<dbReference type="Proteomes" id="UP000683360">
    <property type="component" value="Unassembled WGS sequence"/>
</dbReference>
<evidence type="ECO:0000313" key="3">
    <source>
        <dbReference type="Proteomes" id="UP000683360"/>
    </source>
</evidence>
<evidence type="ECO:0000313" key="2">
    <source>
        <dbReference type="EMBL" id="CAG2220870.1"/>
    </source>
</evidence>
<evidence type="ECO:0000256" key="1">
    <source>
        <dbReference type="SAM" id="Phobius"/>
    </source>
</evidence>
<gene>
    <name evidence="2" type="ORF">MEDL_34328</name>
</gene>
<protein>
    <submittedName>
        <fullName evidence="2">Uncharacterized protein</fullName>
    </submittedName>
</protein>
<reference evidence="2" key="1">
    <citation type="submission" date="2021-03" db="EMBL/GenBank/DDBJ databases">
        <authorList>
            <person name="Bekaert M."/>
        </authorList>
    </citation>
    <scope>NUCLEOTIDE SEQUENCE</scope>
</reference>
<dbReference type="EMBL" id="CAJPWZ010001673">
    <property type="protein sequence ID" value="CAG2220870.1"/>
    <property type="molecule type" value="Genomic_DNA"/>
</dbReference>
<keyword evidence="3" id="KW-1185">Reference proteome</keyword>
<comment type="caution">
    <text evidence="2">The sequence shown here is derived from an EMBL/GenBank/DDBJ whole genome shotgun (WGS) entry which is preliminary data.</text>
</comment>
<keyword evidence="1" id="KW-0472">Membrane</keyword>
<feature type="transmembrane region" description="Helical" evidence="1">
    <location>
        <begin position="58"/>
        <end position="79"/>
    </location>
</feature>
<keyword evidence="1" id="KW-0812">Transmembrane</keyword>